<dbReference type="EMBL" id="KL367512">
    <property type="protein sequence ID" value="KFD67697.1"/>
    <property type="molecule type" value="Genomic_DNA"/>
</dbReference>
<organism evidence="2">
    <name type="scientific">Trichuris suis</name>
    <name type="common">pig whipworm</name>
    <dbReference type="NCBI Taxonomy" id="68888"/>
    <lineage>
        <taxon>Eukaryota</taxon>
        <taxon>Metazoa</taxon>
        <taxon>Ecdysozoa</taxon>
        <taxon>Nematoda</taxon>
        <taxon>Enoplea</taxon>
        <taxon>Dorylaimia</taxon>
        <taxon>Trichinellida</taxon>
        <taxon>Trichuridae</taxon>
        <taxon>Trichuris</taxon>
    </lineage>
</organism>
<sequence>MSSLVSLGPLFELSAKHVKRQLVPLGVACHLFYLSCPETGDTEESIRLKCPSEAVGHLSTFGYFYATVAEGK</sequence>
<evidence type="ECO:0000313" key="1">
    <source>
        <dbReference type="EMBL" id="KFD50603.1"/>
    </source>
</evidence>
<proteinExistence type="predicted"/>
<evidence type="ECO:0000313" key="2">
    <source>
        <dbReference type="EMBL" id="KFD67697.1"/>
    </source>
</evidence>
<dbReference type="EMBL" id="KL363251">
    <property type="protein sequence ID" value="KFD50603.1"/>
    <property type="molecule type" value="Genomic_DNA"/>
</dbReference>
<dbReference type="Proteomes" id="UP000030764">
    <property type="component" value="Unassembled WGS sequence"/>
</dbReference>
<reference evidence="2 3" key="1">
    <citation type="journal article" date="2014" name="Nat. Genet.">
        <title>Genome and transcriptome of the porcine whipworm Trichuris suis.</title>
        <authorList>
            <person name="Jex A.R."/>
            <person name="Nejsum P."/>
            <person name="Schwarz E.M."/>
            <person name="Hu L."/>
            <person name="Young N.D."/>
            <person name="Hall R.S."/>
            <person name="Korhonen P.K."/>
            <person name="Liao S."/>
            <person name="Thamsborg S."/>
            <person name="Xia J."/>
            <person name="Xu P."/>
            <person name="Wang S."/>
            <person name="Scheerlinck J.P."/>
            <person name="Hofmann A."/>
            <person name="Sternberg P.W."/>
            <person name="Wang J."/>
            <person name="Gasser R.B."/>
        </authorList>
    </citation>
    <scope>NUCLEOTIDE SEQUENCE [LARGE SCALE GENOMIC DNA]</scope>
    <source>
        <strain evidence="2">DCEP-RM93F</strain>
        <strain evidence="1">DCEP-RM93M</strain>
    </source>
</reference>
<gene>
    <name evidence="1" type="ORF">M513_08552</name>
    <name evidence="2" type="ORF">M514_08552</name>
</gene>
<accession>A0A085NE01</accession>
<protein>
    <submittedName>
        <fullName evidence="2">Uncharacterized protein</fullName>
    </submittedName>
</protein>
<name>A0A085NE01_9BILA</name>
<dbReference type="Proteomes" id="UP000030758">
    <property type="component" value="Unassembled WGS sequence"/>
</dbReference>
<keyword evidence="3" id="KW-1185">Reference proteome</keyword>
<evidence type="ECO:0000313" key="3">
    <source>
        <dbReference type="Proteomes" id="UP000030764"/>
    </source>
</evidence>
<dbReference type="AlphaFoldDB" id="A0A085NE01"/>